<evidence type="ECO:0000313" key="2">
    <source>
        <dbReference type="EMBL" id="CAB4787313.1"/>
    </source>
</evidence>
<dbReference type="AlphaFoldDB" id="A0A6J6WVQ0"/>
<dbReference type="EMBL" id="CAEZSI010000011">
    <property type="protein sequence ID" value="CAB4532713.1"/>
    <property type="molecule type" value="Genomic_DNA"/>
</dbReference>
<dbReference type="EMBL" id="CAEZZT010000132">
    <property type="protein sequence ID" value="CAB4787313.1"/>
    <property type="molecule type" value="Genomic_DNA"/>
</dbReference>
<accession>A0A6J6WVQ0</accession>
<dbReference type="Pfam" id="PF11248">
    <property type="entry name" value="DUF3046"/>
    <property type="match status" value="1"/>
</dbReference>
<evidence type="ECO:0000313" key="1">
    <source>
        <dbReference type="EMBL" id="CAB4532713.1"/>
    </source>
</evidence>
<protein>
    <submittedName>
        <fullName evidence="2">Unannotated protein</fullName>
    </submittedName>
</protein>
<evidence type="ECO:0000313" key="3">
    <source>
        <dbReference type="EMBL" id="CAB5046208.1"/>
    </source>
</evidence>
<sequence length="76" mass="8660">MIHDYRQNFLSLVRISDLRERLALSFGAHSHFPTDIAISELGSKTVNEALAAGLEADEIWKAVCRAHPKETEKYKY</sequence>
<reference evidence="2" key="1">
    <citation type="submission" date="2020-05" db="EMBL/GenBank/DDBJ databases">
        <authorList>
            <person name="Chiriac C."/>
            <person name="Salcher M."/>
            <person name="Ghai R."/>
            <person name="Kavagutti S V."/>
        </authorList>
    </citation>
    <scope>NUCLEOTIDE SEQUENCE</scope>
</reference>
<dbReference type="EMBL" id="CAFBQI010000018">
    <property type="protein sequence ID" value="CAB5046208.1"/>
    <property type="molecule type" value="Genomic_DNA"/>
</dbReference>
<dbReference type="InterPro" id="IPR021408">
    <property type="entry name" value="DUF3046"/>
</dbReference>
<gene>
    <name evidence="1" type="ORF">UFOPK1412_00143</name>
    <name evidence="2" type="ORF">UFOPK2918_01283</name>
    <name evidence="3" type="ORF">UFOPK4303_00363</name>
</gene>
<organism evidence="2">
    <name type="scientific">freshwater metagenome</name>
    <dbReference type="NCBI Taxonomy" id="449393"/>
    <lineage>
        <taxon>unclassified sequences</taxon>
        <taxon>metagenomes</taxon>
        <taxon>ecological metagenomes</taxon>
    </lineage>
</organism>
<name>A0A6J6WVQ0_9ZZZZ</name>
<proteinExistence type="predicted"/>